<proteinExistence type="predicted"/>
<sequence>MNKGALIAMVAIALFVGGVALKIRDMRSENAALTSRLGVAELQRDVATGDARAWKKAAEQAQAGNAGLRLEADACLAREAEGTAMAEKWAQILNGAQACPMTESEKTDVPDAKTRDALAADLDRPL</sequence>
<feature type="compositionally biased region" description="Basic and acidic residues" evidence="1">
    <location>
        <begin position="103"/>
        <end position="126"/>
    </location>
</feature>
<feature type="region of interest" description="Disordered" evidence="1">
    <location>
        <begin position="100"/>
        <end position="126"/>
    </location>
</feature>
<keyword evidence="3" id="KW-1185">Reference proteome</keyword>
<evidence type="ECO:0000313" key="3">
    <source>
        <dbReference type="Proteomes" id="UP000292919"/>
    </source>
</evidence>
<evidence type="ECO:0000256" key="1">
    <source>
        <dbReference type="SAM" id="MobiDB-lite"/>
    </source>
</evidence>
<dbReference type="EMBL" id="SIXC01000008">
    <property type="protein sequence ID" value="TBH79537.1"/>
    <property type="molecule type" value="Genomic_DNA"/>
</dbReference>
<evidence type="ECO:0000313" key="2">
    <source>
        <dbReference type="EMBL" id="TBH79537.1"/>
    </source>
</evidence>
<comment type="caution">
    <text evidence="2">The sequence shown here is derived from an EMBL/GenBank/DDBJ whole genome shotgun (WGS) entry which is preliminary data.</text>
</comment>
<dbReference type="RefSeq" id="WP_130958035.1">
    <property type="nucleotide sequence ID" value="NZ_JBHSHA010000014.1"/>
</dbReference>
<gene>
    <name evidence="2" type="ORF">EB812_08070</name>
</gene>
<protein>
    <submittedName>
        <fullName evidence="2">Uncharacterized protein</fullName>
    </submittedName>
</protein>
<name>A0A6H3FAZ6_9BACT</name>
<accession>A0A6H3FAZ6</accession>
<dbReference type="AlphaFoldDB" id="A0A6H3FAZ6"/>
<organism evidence="2 3">
    <name type="scientific">Desulfovibrio legallii</name>
    <dbReference type="NCBI Taxonomy" id="571438"/>
    <lineage>
        <taxon>Bacteria</taxon>
        <taxon>Pseudomonadati</taxon>
        <taxon>Thermodesulfobacteriota</taxon>
        <taxon>Desulfovibrionia</taxon>
        <taxon>Desulfovibrionales</taxon>
        <taxon>Desulfovibrionaceae</taxon>
        <taxon>Desulfovibrio</taxon>
    </lineage>
</organism>
<reference evidence="2 3" key="1">
    <citation type="submission" date="2018-12" db="EMBL/GenBank/DDBJ databases">
        <title>First genome draft of Desulfovibrio legallis sp. nov.</title>
        <authorList>
            <person name="Ben Dhia O."/>
            <person name="Najjari A."/>
            <person name="Ferjani R."/>
            <person name="Fhoula I."/>
            <person name="Fardeau M.-L."/>
            <person name="Boudabbous A."/>
            <person name="Ouzari H.I."/>
        </authorList>
    </citation>
    <scope>NUCLEOTIDE SEQUENCE [LARGE SCALE GENOMIC DNA]</scope>
    <source>
        <strain evidence="2 3">H1T</strain>
    </source>
</reference>
<dbReference type="Proteomes" id="UP000292919">
    <property type="component" value="Unassembled WGS sequence"/>
</dbReference>